<proteinExistence type="predicted"/>
<dbReference type="EMBL" id="JPSL02000033">
    <property type="protein sequence ID" value="KIX84801.1"/>
    <property type="molecule type" value="Genomic_DNA"/>
</dbReference>
<sequence>MQGARGSFWKSGRLLLALALAFPFLGERPLAQKESAGKALQGLLAQEGLPAWDRPASPSFPLPFRLAEPPKPPPRPGVHTPLVPPSPRTPPRPAGRLFLLYRHLLLEGG</sequence>
<accession>A0A0D6XBU6</accession>
<evidence type="ECO:0000313" key="3">
    <source>
        <dbReference type="Proteomes" id="UP000030364"/>
    </source>
</evidence>
<dbReference type="RefSeq" id="WP_045245835.1">
    <property type="nucleotide sequence ID" value="NZ_JPSL02000033.1"/>
</dbReference>
<keyword evidence="3" id="KW-1185">Reference proteome</keyword>
<reference evidence="2 3" key="1">
    <citation type="journal article" date="2015" name="Genome Announc.">
        <title>Draft Genome Sequence of the Thermophile Thermus filiformis ATCC 43280, Producer of Carotenoid-(Di)glucoside-Branched Fatty Acid (Di)esters and Source of Hyperthermostable Enzymes of Biotechnological Interest.</title>
        <authorList>
            <person name="Mandelli F."/>
            <person name="Oliveira Ramires B."/>
            <person name="Couger M.B."/>
            <person name="Paixao D.A."/>
            <person name="Camilo C.M."/>
            <person name="Polikarpov I."/>
            <person name="Prade R."/>
            <person name="Riano-Pachon D.M."/>
            <person name="Squina F.M."/>
        </authorList>
    </citation>
    <scope>NUCLEOTIDE SEQUENCE [LARGE SCALE GENOMIC DNA]</scope>
    <source>
        <strain evidence="2 3">ATCC 43280</strain>
    </source>
</reference>
<gene>
    <name evidence="2" type="ORF">THFILI_00800</name>
</gene>
<dbReference type="Proteomes" id="UP000030364">
    <property type="component" value="Unassembled WGS sequence"/>
</dbReference>
<name>A0A0D6XBU6_THEFI</name>
<protein>
    <submittedName>
        <fullName evidence="2">Uncharacterized protein</fullName>
    </submittedName>
</protein>
<organism evidence="2 3">
    <name type="scientific">Thermus filiformis</name>
    <dbReference type="NCBI Taxonomy" id="276"/>
    <lineage>
        <taxon>Bacteria</taxon>
        <taxon>Thermotogati</taxon>
        <taxon>Deinococcota</taxon>
        <taxon>Deinococci</taxon>
        <taxon>Thermales</taxon>
        <taxon>Thermaceae</taxon>
        <taxon>Thermus</taxon>
    </lineage>
</organism>
<evidence type="ECO:0000313" key="2">
    <source>
        <dbReference type="EMBL" id="KIX84801.1"/>
    </source>
</evidence>
<feature type="region of interest" description="Disordered" evidence="1">
    <location>
        <begin position="60"/>
        <end position="94"/>
    </location>
</feature>
<comment type="caution">
    <text evidence="2">The sequence shown here is derived from an EMBL/GenBank/DDBJ whole genome shotgun (WGS) entry which is preliminary data.</text>
</comment>
<dbReference type="STRING" id="276.THFILI_00800"/>
<evidence type="ECO:0000256" key="1">
    <source>
        <dbReference type="SAM" id="MobiDB-lite"/>
    </source>
</evidence>
<feature type="compositionally biased region" description="Pro residues" evidence="1">
    <location>
        <begin position="69"/>
        <end position="93"/>
    </location>
</feature>
<dbReference type="AlphaFoldDB" id="A0A0D6XBU6"/>